<evidence type="ECO:0000313" key="2">
    <source>
        <dbReference type="Proteomes" id="UP001169760"/>
    </source>
</evidence>
<dbReference type="AlphaFoldDB" id="A0AAW7XFH8"/>
<evidence type="ECO:0000313" key="1">
    <source>
        <dbReference type="EMBL" id="MDO6425104.1"/>
    </source>
</evidence>
<accession>A0AAW7XFH8</accession>
<gene>
    <name evidence="1" type="ORF">Q4521_21670</name>
</gene>
<dbReference type="EMBL" id="JAUOPB010000264">
    <property type="protein sequence ID" value="MDO6425104.1"/>
    <property type="molecule type" value="Genomic_DNA"/>
</dbReference>
<sequence>ITTISYRNPVRDIHNSEFRFKENPETVFHKYLSKKFSPSSIFIDNEFNILFIKGDAGKKLMHNEGLFQNNLLKMVSTEIGTVIRNGVR</sequence>
<comment type="caution">
    <text evidence="1">The sequence shown here is derived from an EMBL/GenBank/DDBJ whole genome shotgun (WGS) entry which is preliminary data.</text>
</comment>
<protein>
    <submittedName>
        <fullName evidence="1">Uncharacterized protein</fullName>
    </submittedName>
</protein>
<reference evidence="1" key="1">
    <citation type="submission" date="2023-07" db="EMBL/GenBank/DDBJ databases">
        <title>Genome content predicts the carbon catabolic preferences of heterotrophic bacteria.</title>
        <authorList>
            <person name="Gralka M."/>
        </authorList>
    </citation>
    <scope>NUCLEOTIDE SEQUENCE</scope>
    <source>
        <strain evidence="1">I3M17_2</strain>
    </source>
</reference>
<organism evidence="1 2">
    <name type="scientific">Saccharophagus degradans</name>
    <dbReference type="NCBI Taxonomy" id="86304"/>
    <lineage>
        <taxon>Bacteria</taxon>
        <taxon>Pseudomonadati</taxon>
        <taxon>Pseudomonadota</taxon>
        <taxon>Gammaproteobacteria</taxon>
        <taxon>Cellvibrionales</taxon>
        <taxon>Cellvibrionaceae</taxon>
        <taxon>Saccharophagus</taxon>
    </lineage>
</organism>
<feature type="non-terminal residue" evidence="1">
    <location>
        <position position="88"/>
    </location>
</feature>
<name>A0AAW7XFH8_9GAMM</name>
<feature type="non-terminal residue" evidence="1">
    <location>
        <position position="1"/>
    </location>
</feature>
<dbReference type="RefSeq" id="WP_303494508.1">
    <property type="nucleotide sequence ID" value="NZ_JAUOPB010000264.1"/>
</dbReference>
<dbReference type="Proteomes" id="UP001169760">
    <property type="component" value="Unassembled WGS sequence"/>
</dbReference>
<proteinExistence type="predicted"/>